<dbReference type="Pfam" id="PF01363">
    <property type="entry name" value="FYVE"/>
    <property type="match status" value="1"/>
</dbReference>
<evidence type="ECO:0000256" key="1">
    <source>
        <dbReference type="ARBA" id="ARBA00022723"/>
    </source>
</evidence>
<dbReference type="InterPro" id="IPR017455">
    <property type="entry name" value="Znf_FYVE-rel"/>
</dbReference>
<dbReference type="EMBL" id="HBIV01012374">
    <property type="protein sequence ID" value="CAE0657600.1"/>
    <property type="molecule type" value="Transcribed_RNA"/>
</dbReference>
<dbReference type="PROSITE" id="PS50178">
    <property type="entry name" value="ZF_FYVE"/>
    <property type="match status" value="1"/>
</dbReference>
<evidence type="ECO:0000256" key="4">
    <source>
        <dbReference type="PROSITE-ProRule" id="PRU00091"/>
    </source>
</evidence>
<dbReference type="AlphaFoldDB" id="A0A7S3YP70"/>
<dbReference type="PANTHER" id="PTHR46275:SF1">
    <property type="entry name" value="HEPATOCYTE GROWTH FACTOR-REGULATED TYROSINE KINASE SUBSTRATE"/>
    <property type="match status" value="1"/>
</dbReference>
<reference evidence="6" key="1">
    <citation type="submission" date="2021-01" db="EMBL/GenBank/DDBJ databases">
        <authorList>
            <person name="Corre E."/>
            <person name="Pelletier E."/>
            <person name="Niang G."/>
            <person name="Scheremetjew M."/>
            <person name="Finn R."/>
            <person name="Kale V."/>
            <person name="Holt S."/>
            <person name="Cochrane G."/>
            <person name="Meng A."/>
            <person name="Brown T."/>
            <person name="Cohen L."/>
        </authorList>
    </citation>
    <scope>NUCLEOTIDE SEQUENCE</scope>
    <source>
        <strain evidence="6">CCCM811</strain>
    </source>
</reference>
<sequence length="202" mass="22513">MTRATHWNRVARLTTGNPADYYTKDSGEGLKVAASEEDIKGTSPLLVPPGEIVHIYSKNGQRMASLVNHRWPGFRQVEVSRHMFRDHSKDAIMSALRDTLAVRQCQRATPRWMDAPPIGPVLCAVCGYSVAWASSSDNPLEQSRELRHCYACGRIVCVGCSSNRMTLPEFGINSLVRVCEHCYVNSAGKFRFGEKGCLPKQQ</sequence>
<dbReference type="GO" id="GO:0032456">
    <property type="term" value="P:endocytic recycling"/>
    <property type="evidence" value="ECO:0007669"/>
    <property type="project" value="TreeGrafter"/>
</dbReference>
<dbReference type="GO" id="GO:0005769">
    <property type="term" value="C:early endosome"/>
    <property type="evidence" value="ECO:0007669"/>
    <property type="project" value="TreeGrafter"/>
</dbReference>
<proteinExistence type="predicted"/>
<dbReference type="GO" id="GO:0031623">
    <property type="term" value="P:receptor internalization"/>
    <property type="evidence" value="ECO:0007669"/>
    <property type="project" value="TreeGrafter"/>
</dbReference>
<evidence type="ECO:0000256" key="3">
    <source>
        <dbReference type="ARBA" id="ARBA00022833"/>
    </source>
</evidence>
<dbReference type="InterPro" id="IPR000306">
    <property type="entry name" value="Znf_FYVE"/>
</dbReference>
<keyword evidence="1" id="KW-0479">Metal-binding</keyword>
<accession>A0A7S3YP70</accession>
<gene>
    <name evidence="6" type="ORF">LGLO00237_LOCUS9168</name>
</gene>
<dbReference type="GO" id="GO:0043130">
    <property type="term" value="F:ubiquitin binding"/>
    <property type="evidence" value="ECO:0007669"/>
    <property type="project" value="TreeGrafter"/>
</dbReference>
<feature type="domain" description="FYVE-type" evidence="5">
    <location>
        <begin position="123"/>
        <end position="187"/>
    </location>
</feature>
<dbReference type="InterPro" id="IPR013083">
    <property type="entry name" value="Znf_RING/FYVE/PHD"/>
</dbReference>
<dbReference type="SMART" id="SM00064">
    <property type="entry name" value="FYVE"/>
    <property type="match status" value="1"/>
</dbReference>
<organism evidence="6">
    <name type="scientific">Lotharella globosa</name>
    <dbReference type="NCBI Taxonomy" id="91324"/>
    <lineage>
        <taxon>Eukaryota</taxon>
        <taxon>Sar</taxon>
        <taxon>Rhizaria</taxon>
        <taxon>Cercozoa</taxon>
        <taxon>Chlorarachniophyceae</taxon>
        <taxon>Lotharella</taxon>
    </lineage>
</organism>
<evidence type="ECO:0000313" key="6">
    <source>
        <dbReference type="EMBL" id="CAE0657600.1"/>
    </source>
</evidence>
<protein>
    <recommendedName>
        <fullName evidence="5">FYVE-type domain-containing protein</fullName>
    </recommendedName>
</protein>
<evidence type="ECO:0000259" key="5">
    <source>
        <dbReference type="PROSITE" id="PS50178"/>
    </source>
</evidence>
<keyword evidence="2 4" id="KW-0863">Zinc-finger</keyword>
<dbReference type="InterPro" id="IPR011011">
    <property type="entry name" value="Znf_FYVE_PHD"/>
</dbReference>
<dbReference type="PANTHER" id="PTHR46275">
    <property type="entry name" value="HEPATOCYTE GROWTH FACTOR-REGULATED TYROSINE KINASE SUBSTRATE"/>
    <property type="match status" value="1"/>
</dbReference>
<keyword evidence="3" id="KW-0862">Zinc</keyword>
<name>A0A7S3YP70_9EUKA</name>
<dbReference type="SUPFAM" id="SSF57903">
    <property type="entry name" value="FYVE/PHD zinc finger"/>
    <property type="match status" value="1"/>
</dbReference>
<dbReference type="Gene3D" id="3.30.40.10">
    <property type="entry name" value="Zinc/RING finger domain, C3HC4 (zinc finger)"/>
    <property type="match status" value="1"/>
</dbReference>
<dbReference type="InterPro" id="IPR017073">
    <property type="entry name" value="HGS/VPS27"/>
</dbReference>
<dbReference type="GO" id="GO:0008270">
    <property type="term" value="F:zinc ion binding"/>
    <property type="evidence" value="ECO:0007669"/>
    <property type="project" value="UniProtKB-KW"/>
</dbReference>
<evidence type="ECO:0000256" key="2">
    <source>
        <dbReference type="ARBA" id="ARBA00022771"/>
    </source>
</evidence>